<keyword evidence="4" id="KW-0378">Hydrolase</keyword>
<dbReference type="EMBL" id="SRLE01000011">
    <property type="protein sequence ID" value="TGD72064.1"/>
    <property type="molecule type" value="Genomic_DNA"/>
</dbReference>
<dbReference type="InterPro" id="IPR004635">
    <property type="entry name" value="Pept_S49_SppA"/>
</dbReference>
<name>A0A4Z0LXW0_9GAMM</name>
<dbReference type="PANTHER" id="PTHR33209">
    <property type="entry name" value="PROTEASE 4"/>
    <property type="match status" value="1"/>
</dbReference>
<feature type="domain" description="Peptidase S49" evidence="9">
    <location>
        <begin position="133"/>
        <end position="284"/>
    </location>
</feature>
<dbReference type="CDD" id="cd07018">
    <property type="entry name" value="S49_SppA_67K_type"/>
    <property type="match status" value="1"/>
</dbReference>
<dbReference type="RefSeq" id="WP_135445505.1">
    <property type="nucleotide sequence ID" value="NZ_SRLE01000011.1"/>
</dbReference>
<feature type="active site" description="Proton donor/acceptor" evidence="7">
    <location>
        <position position="201"/>
    </location>
</feature>
<dbReference type="Gene3D" id="3.90.226.10">
    <property type="entry name" value="2-enoyl-CoA Hydratase, Chain A, domain 1"/>
    <property type="match status" value="3"/>
</dbReference>
<dbReference type="NCBIfam" id="TIGR00705">
    <property type="entry name" value="SppA_67K"/>
    <property type="match status" value="1"/>
</dbReference>
<dbReference type="InterPro" id="IPR029045">
    <property type="entry name" value="ClpP/crotonase-like_dom_sf"/>
</dbReference>
<dbReference type="Pfam" id="PF01343">
    <property type="entry name" value="Peptidase_S49"/>
    <property type="match status" value="2"/>
</dbReference>
<proteinExistence type="inferred from homology"/>
<dbReference type="GO" id="GO:0008236">
    <property type="term" value="F:serine-type peptidase activity"/>
    <property type="evidence" value="ECO:0007669"/>
    <property type="project" value="UniProtKB-KW"/>
</dbReference>
<keyword evidence="11" id="KW-1185">Reference proteome</keyword>
<organism evidence="10 11">
    <name type="scientific">Mangrovimicrobium sediminis</name>
    <dbReference type="NCBI Taxonomy" id="2562682"/>
    <lineage>
        <taxon>Bacteria</taxon>
        <taxon>Pseudomonadati</taxon>
        <taxon>Pseudomonadota</taxon>
        <taxon>Gammaproteobacteria</taxon>
        <taxon>Cellvibrionales</taxon>
        <taxon>Halieaceae</taxon>
        <taxon>Mangrovimicrobium</taxon>
    </lineage>
</organism>
<dbReference type="OrthoDB" id="9764363at2"/>
<dbReference type="AlphaFoldDB" id="A0A4Z0LXW0"/>
<dbReference type="Proteomes" id="UP000298050">
    <property type="component" value="Unassembled WGS sequence"/>
</dbReference>
<dbReference type="PANTHER" id="PTHR33209:SF1">
    <property type="entry name" value="PEPTIDASE S49 DOMAIN-CONTAINING PROTEIN"/>
    <property type="match status" value="1"/>
</dbReference>
<dbReference type="NCBIfam" id="TIGR00706">
    <property type="entry name" value="SppA_dom"/>
    <property type="match status" value="1"/>
</dbReference>
<evidence type="ECO:0000256" key="3">
    <source>
        <dbReference type="ARBA" id="ARBA00022670"/>
    </source>
</evidence>
<reference evidence="10 11" key="1">
    <citation type="submission" date="2019-04" db="EMBL/GenBank/DDBJ databases">
        <title>Taxonomy of novel Haliea sp. from mangrove soil of West Coast of India.</title>
        <authorList>
            <person name="Verma A."/>
            <person name="Kumar P."/>
            <person name="Krishnamurthi S."/>
        </authorList>
    </citation>
    <scope>NUCLEOTIDE SEQUENCE [LARGE SCALE GENOMIC DNA]</scope>
    <source>
        <strain evidence="10 11">SAOS-164</strain>
    </source>
</reference>
<feature type="active site" description="Nucleophile" evidence="7">
    <location>
        <position position="406"/>
    </location>
</feature>
<dbReference type="InterPro" id="IPR002142">
    <property type="entry name" value="Peptidase_S49"/>
</dbReference>
<keyword evidence="6 8" id="KW-0472">Membrane</keyword>
<comment type="subcellular location">
    <subcellularLocation>
        <location evidence="1">Membrane</location>
    </subcellularLocation>
</comment>
<feature type="transmembrane region" description="Helical" evidence="8">
    <location>
        <begin position="20"/>
        <end position="41"/>
    </location>
</feature>
<evidence type="ECO:0000256" key="5">
    <source>
        <dbReference type="ARBA" id="ARBA00022825"/>
    </source>
</evidence>
<evidence type="ECO:0000313" key="11">
    <source>
        <dbReference type="Proteomes" id="UP000298050"/>
    </source>
</evidence>
<dbReference type="GO" id="GO:0016020">
    <property type="term" value="C:membrane"/>
    <property type="evidence" value="ECO:0007669"/>
    <property type="project" value="UniProtKB-SubCell"/>
</dbReference>
<gene>
    <name evidence="10" type="primary">sppA</name>
    <name evidence="10" type="ORF">E4634_15420</name>
</gene>
<dbReference type="InterPro" id="IPR047217">
    <property type="entry name" value="S49_SppA_67K_type_N"/>
</dbReference>
<evidence type="ECO:0000259" key="9">
    <source>
        <dbReference type="Pfam" id="PF01343"/>
    </source>
</evidence>
<feature type="domain" description="Peptidase S49" evidence="9">
    <location>
        <begin position="389"/>
        <end position="540"/>
    </location>
</feature>
<keyword evidence="8" id="KW-1133">Transmembrane helix</keyword>
<sequence>MSDTSPIRRFFAALWRGITWLRLALANILFLVMLVVFYFVFVGRAPEPLPAKAALLLNPVGVVVDQRAPVEPLAALAGEPDPAQNEVLLRDILEAIDTAREDDKIDALVMELDYLMYVGISRTQEISAALQAFRDAGKRIVAVGDYYTQDQYLLASFADEIIMHPLGGLGLEGFSVYQNYYADALDKLSVNMHVFRAGKHKSAVEPFLRNDMSPDEKVITRTWLDDLWSEYTGTVERNRELPAGAVGEFIEGMPARLTGGDGDQAVDALQAKLVDHLMSRIEANAYLTEIVGAQNEDGLYEAVPFEEYLWHKRVTHLPQEEDARIAVITAQGAMLPGEQPPGTIGGDSLAWLIGDAVADEGIKAIVLRVNSPGGSMFAAEVIREQVADARAAGIPVVVSMGAMAASGGYYIAAEADQIWATPTTITGSIGVFAAFPTVEDLLQRVGVHTDGVGTTSMAGSLRLDRPLNPALEAAVQAGVGHAYSIFRKVVAEGRDMSLEAVDSVAEGRVWSAADALDVGLVDALGSLDDAVAAAAELAGLESYEVDYFEESLTPSQLLVQQLAKMLGSQLGAVVDTRSDRVAALVAMARPLLDAAQLVDSLQDPRHLYLRCLACGAVQ</sequence>
<dbReference type="PIRSF" id="PIRSF001217">
    <property type="entry name" value="Protease_4_SppA"/>
    <property type="match status" value="1"/>
</dbReference>
<protein>
    <submittedName>
        <fullName evidence="10">Signal peptide peptidase SppA</fullName>
    </submittedName>
</protein>
<keyword evidence="8" id="KW-0812">Transmembrane</keyword>
<comment type="similarity">
    <text evidence="2">Belongs to the peptidase S49 family.</text>
</comment>
<evidence type="ECO:0000256" key="7">
    <source>
        <dbReference type="PIRSR" id="PIRSR001217-1"/>
    </source>
</evidence>
<evidence type="ECO:0000256" key="4">
    <source>
        <dbReference type="ARBA" id="ARBA00022801"/>
    </source>
</evidence>
<evidence type="ECO:0000256" key="6">
    <source>
        <dbReference type="ARBA" id="ARBA00023136"/>
    </source>
</evidence>
<evidence type="ECO:0000313" key="10">
    <source>
        <dbReference type="EMBL" id="TGD72064.1"/>
    </source>
</evidence>
<evidence type="ECO:0000256" key="1">
    <source>
        <dbReference type="ARBA" id="ARBA00004370"/>
    </source>
</evidence>
<dbReference type="CDD" id="cd07023">
    <property type="entry name" value="S49_Sppa_N_C"/>
    <property type="match status" value="1"/>
</dbReference>
<keyword evidence="3" id="KW-0645">Protease</keyword>
<accession>A0A4Z0LXW0</accession>
<dbReference type="InterPro" id="IPR047272">
    <property type="entry name" value="S49_SppA_C"/>
</dbReference>
<dbReference type="InterPro" id="IPR004634">
    <property type="entry name" value="Pept_S49_pIV"/>
</dbReference>
<dbReference type="SUPFAM" id="SSF52096">
    <property type="entry name" value="ClpP/crotonase"/>
    <property type="match status" value="2"/>
</dbReference>
<comment type="caution">
    <text evidence="10">The sequence shown here is derived from an EMBL/GenBank/DDBJ whole genome shotgun (WGS) entry which is preliminary data.</text>
</comment>
<keyword evidence="5" id="KW-0720">Serine protease</keyword>
<dbReference type="GO" id="GO:0006465">
    <property type="term" value="P:signal peptide processing"/>
    <property type="evidence" value="ECO:0007669"/>
    <property type="project" value="InterPro"/>
</dbReference>
<evidence type="ECO:0000256" key="2">
    <source>
        <dbReference type="ARBA" id="ARBA00008683"/>
    </source>
</evidence>
<dbReference type="Gene3D" id="6.20.330.10">
    <property type="match status" value="1"/>
</dbReference>
<evidence type="ECO:0000256" key="8">
    <source>
        <dbReference type="SAM" id="Phobius"/>
    </source>
</evidence>